<feature type="binding site" evidence="12">
    <location>
        <position position="51"/>
    </location>
    <ligand>
        <name>FAD</name>
        <dbReference type="ChEBI" id="CHEBI:57692"/>
    </ligand>
</feature>
<evidence type="ECO:0000256" key="2">
    <source>
        <dbReference type="ARBA" id="ARBA00012608"/>
    </source>
</evidence>
<dbReference type="PANTHER" id="PTHR22912:SF151">
    <property type="entry name" value="DIHYDROLIPOYL DEHYDROGENASE, MITOCHONDRIAL"/>
    <property type="match status" value="1"/>
</dbReference>
<evidence type="ECO:0000259" key="15">
    <source>
        <dbReference type="Pfam" id="PF02852"/>
    </source>
</evidence>
<dbReference type="PRINTS" id="PR00368">
    <property type="entry name" value="FADPNR"/>
</dbReference>
<feature type="binding site" evidence="12">
    <location>
        <position position="312"/>
    </location>
    <ligand>
        <name>FAD</name>
        <dbReference type="ChEBI" id="CHEBI:57692"/>
    </ligand>
</feature>
<dbReference type="EMBL" id="LXQC01000124">
    <property type="protein sequence ID" value="TFE69620.1"/>
    <property type="molecule type" value="Genomic_DNA"/>
</dbReference>
<feature type="binding site" evidence="12">
    <location>
        <position position="204"/>
    </location>
    <ligand>
        <name>NAD(+)</name>
        <dbReference type="ChEBI" id="CHEBI:57540"/>
    </ligand>
</feature>
<feature type="binding site" evidence="12">
    <location>
        <begin position="144"/>
        <end position="146"/>
    </location>
    <ligand>
        <name>FAD</name>
        <dbReference type="ChEBI" id="CHEBI:57692"/>
    </ligand>
</feature>
<keyword evidence="18" id="KW-1185">Reference proteome</keyword>
<sequence>MDIFDVVVIGSGPGGYVAAIRAAQLGLKVGIVEKEKSLGGTCLNVGCIPSKALLSLSEYYHFARHKFADNGLIIEKLSFDIEKIMAKKDRIVSRLVRGVDFLMNKNGIEKFHGKASLADPQTVIVEEEKGGEIKIKAKNLILATGSRSATLPFLSSFDSQIVDSTIALSFKSVPESLAIIGAGAVGLELGSVWNRFGSKVYVIELLPRICPFMDWEVSKTLEAFLKKQGIEFFLETKLLSAKKEKNEVVLELISKLKTFSLSVEKVLVAVGRIPYSEGLNLEKIGINKTKKGFIEVNAYWQTNLEHIYAIGDLIEGPMLAHRAQQEGIAVAEIIAGLEPTPIDYSAIPSIIYTFPEAGGIGFTEEELQAVGRKYRVGQSRFVSNGRALAGDIAEGFVKILVDDLTDRIVGIHAVGPSVSELISMATILVAKKIMAKDFMQLPLAHPTLSEVFREATLSAYKQAIHS</sequence>
<evidence type="ECO:0000256" key="11">
    <source>
        <dbReference type="PIRSR" id="PIRSR000350-2"/>
    </source>
</evidence>
<evidence type="ECO:0000259" key="16">
    <source>
        <dbReference type="Pfam" id="PF07992"/>
    </source>
</evidence>
<evidence type="ECO:0000313" key="17">
    <source>
        <dbReference type="EMBL" id="TFE69620.1"/>
    </source>
</evidence>
<comment type="caution">
    <text evidence="17">The sequence shown here is derived from an EMBL/GenBank/DDBJ whole genome shotgun (WGS) entry which is preliminary data.</text>
</comment>
<keyword evidence="7 12" id="KW-0520">NAD</keyword>
<dbReference type="InterPro" id="IPR016156">
    <property type="entry name" value="FAD/NAD-linked_Rdtase_dimer_sf"/>
</dbReference>
<keyword evidence="6 14" id="KW-0560">Oxidoreductase</keyword>
<dbReference type="Gene3D" id="3.30.390.30">
    <property type="match status" value="1"/>
</dbReference>
<dbReference type="AlphaFoldDB" id="A0A4Y8PDM3"/>
<dbReference type="InterPro" id="IPR023753">
    <property type="entry name" value="FAD/NAD-binding_dom"/>
</dbReference>
<dbReference type="NCBIfam" id="TIGR01350">
    <property type="entry name" value="lipoamide_DH"/>
    <property type="match status" value="1"/>
</dbReference>
<feature type="domain" description="FAD/NAD(P)-binding" evidence="16">
    <location>
        <begin position="4"/>
        <end position="327"/>
    </location>
</feature>
<protein>
    <recommendedName>
        <fullName evidence="3 14">Dihydrolipoyl dehydrogenase</fullName>
        <ecNumber evidence="2 14">1.8.1.4</ecNumber>
    </recommendedName>
</protein>
<evidence type="ECO:0000256" key="3">
    <source>
        <dbReference type="ARBA" id="ARBA00016961"/>
    </source>
</evidence>
<dbReference type="InterPro" id="IPR001100">
    <property type="entry name" value="Pyr_nuc-diS_OxRdtase"/>
</dbReference>
<comment type="cofactor">
    <cofactor evidence="12 14">
        <name>FAD</name>
        <dbReference type="ChEBI" id="CHEBI:57692"/>
    </cofactor>
    <text evidence="12 14">Binds 1 FAD per subunit.</text>
</comment>
<proteinExistence type="inferred from homology"/>
<evidence type="ECO:0000256" key="5">
    <source>
        <dbReference type="ARBA" id="ARBA00022827"/>
    </source>
</evidence>
<keyword evidence="12" id="KW-0547">Nucleotide-binding</keyword>
<dbReference type="GO" id="GO:0005737">
    <property type="term" value="C:cytoplasm"/>
    <property type="evidence" value="ECO:0007669"/>
    <property type="project" value="UniProtKB-ARBA"/>
</dbReference>
<dbReference type="FunFam" id="3.30.390.30:FF:000001">
    <property type="entry name" value="Dihydrolipoyl dehydrogenase"/>
    <property type="match status" value="1"/>
</dbReference>
<dbReference type="InterPro" id="IPR050151">
    <property type="entry name" value="Class-I_Pyr_Nuc-Dis_Oxidored"/>
</dbReference>
<feature type="domain" description="Pyridine nucleotide-disulphide oxidoreductase dimerisation" evidence="15">
    <location>
        <begin position="347"/>
        <end position="455"/>
    </location>
</feature>
<dbReference type="GO" id="GO:0050660">
    <property type="term" value="F:flavin adenine dinucleotide binding"/>
    <property type="evidence" value="ECO:0007669"/>
    <property type="project" value="InterPro"/>
</dbReference>
<dbReference type="EC" id="1.8.1.4" evidence="2 14"/>
<dbReference type="Gene3D" id="3.50.50.60">
    <property type="entry name" value="FAD/NAD(P)-binding domain"/>
    <property type="match status" value="2"/>
</dbReference>
<dbReference type="PROSITE" id="PS00076">
    <property type="entry name" value="PYRIDINE_REDOX_1"/>
    <property type="match status" value="1"/>
</dbReference>
<evidence type="ECO:0000256" key="4">
    <source>
        <dbReference type="ARBA" id="ARBA00022630"/>
    </source>
</evidence>
<dbReference type="Proteomes" id="UP000297713">
    <property type="component" value="Unassembled WGS sequence"/>
</dbReference>
<dbReference type="Pfam" id="PF02852">
    <property type="entry name" value="Pyr_redox_dim"/>
    <property type="match status" value="1"/>
</dbReference>
<dbReference type="Pfam" id="PF07992">
    <property type="entry name" value="Pyr_redox_2"/>
    <property type="match status" value="1"/>
</dbReference>
<accession>A0A4Y8PDM3</accession>
<dbReference type="InterPro" id="IPR012999">
    <property type="entry name" value="Pyr_OxRdtase_I_AS"/>
</dbReference>
<feature type="binding site" evidence="12">
    <location>
        <position position="271"/>
    </location>
    <ligand>
        <name>NAD(+)</name>
        <dbReference type="ChEBI" id="CHEBI:57540"/>
    </ligand>
</feature>
<keyword evidence="9 14" id="KW-0676">Redox-active center</keyword>
<comment type="similarity">
    <text evidence="1 14">Belongs to the class-I pyridine nucleotide-disulfide oxidoreductase family.</text>
</comment>
<evidence type="ECO:0000256" key="8">
    <source>
        <dbReference type="ARBA" id="ARBA00023157"/>
    </source>
</evidence>
<feature type="disulfide bond" description="Redox-active" evidence="13">
    <location>
        <begin position="42"/>
        <end position="47"/>
    </location>
</feature>
<evidence type="ECO:0000256" key="14">
    <source>
        <dbReference type="RuleBase" id="RU003692"/>
    </source>
</evidence>
<keyword evidence="4 14" id="KW-0285">Flavoprotein</keyword>
<dbReference type="GO" id="GO:0004148">
    <property type="term" value="F:dihydrolipoyl dehydrogenase (NADH) activity"/>
    <property type="evidence" value="ECO:0007669"/>
    <property type="project" value="UniProtKB-EC"/>
</dbReference>
<dbReference type="FunFam" id="3.50.50.60:FF:000001">
    <property type="entry name" value="Dihydrolipoyl dehydrogenase, mitochondrial"/>
    <property type="match status" value="1"/>
</dbReference>
<comment type="miscellaneous">
    <text evidence="14">The active site is a redox-active disulfide bond.</text>
</comment>
<feature type="active site" description="Proton acceptor" evidence="11">
    <location>
        <position position="445"/>
    </location>
</feature>
<reference evidence="17 18" key="1">
    <citation type="submission" date="2016-05" db="EMBL/GenBank/DDBJ databases">
        <title>Diversity and Homogeneity among Thermoacidophilic Verrucomicrobia Methanotrophs Linked with Geographical Origin.</title>
        <authorList>
            <person name="Erikstad H.-A."/>
            <person name="Smestad N.B."/>
            <person name="Ceballos R.M."/>
            <person name="Birkeland N.-K."/>
        </authorList>
    </citation>
    <scope>NUCLEOTIDE SEQUENCE [LARGE SCALE GENOMIC DNA]</scope>
    <source>
        <strain evidence="17 18">Phi</strain>
    </source>
</reference>
<dbReference type="InterPro" id="IPR036188">
    <property type="entry name" value="FAD/NAD-bd_sf"/>
</dbReference>
<dbReference type="PIRSF" id="PIRSF000350">
    <property type="entry name" value="Mercury_reductase_MerA"/>
    <property type="match status" value="1"/>
</dbReference>
<dbReference type="GO" id="GO:0006103">
    <property type="term" value="P:2-oxoglutarate metabolic process"/>
    <property type="evidence" value="ECO:0007669"/>
    <property type="project" value="TreeGrafter"/>
</dbReference>
<dbReference type="PANTHER" id="PTHR22912">
    <property type="entry name" value="DISULFIDE OXIDOREDUCTASE"/>
    <property type="match status" value="1"/>
</dbReference>
<evidence type="ECO:0000256" key="12">
    <source>
        <dbReference type="PIRSR" id="PIRSR000350-3"/>
    </source>
</evidence>
<gene>
    <name evidence="17" type="ORF">A7Q10_07200</name>
</gene>
<dbReference type="PRINTS" id="PR00411">
    <property type="entry name" value="PNDRDTASEI"/>
</dbReference>
<name>A0A4Y8PDM3_9BACT</name>
<evidence type="ECO:0000256" key="7">
    <source>
        <dbReference type="ARBA" id="ARBA00023027"/>
    </source>
</evidence>
<comment type="catalytic activity">
    <reaction evidence="10 14">
        <text>N(6)-[(R)-dihydrolipoyl]-L-lysyl-[protein] + NAD(+) = N(6)-[(R)-lipoyl]-L-lysyl-[protein] + NADH + H(+)</text>
        <dbReference type="Rhea" id="RHEA:15045"/>
        <dbReference type="Rhea" id="RHEA-COMP:10474"/>
        <dbReference type="Rhea" id="RHEA-COMP:10475"/>
        <dbReference type="ChEBI" id="CHEBI:15378"/>
        <dbReference type="ChEBI" id="CHEBI:57540"/>
        <dbReference type="ChEBI" id="CHEBI:57945"/>
        <dbReference type="ChEBI" id="CHEBI:83099"/>
        <dbReference type="ChEBI" id="CHEBI:83100"/>
        <dbReference type="EC" id="1.8.1.4"/>
    </reaction>
</comment>
<evidence type="ECO:0000256" key="1">
    <source>
        <dbReference type="ARBA" id="ARBA00007532"/>
    </source>
</evidence>
<dbReference type="SUPFAM" id="SSF51905">
    <property type="entry name" value="FAD/NAD(P)-binding domain"/>
    <property type="match status" value="1"/>
</dbReference>
<evidence type="ECO:0000256" key="10">
    <source>
        <dbReference type="ARBA" id="ARBA00049187"/>
    </source>
</evidence>
<dbReference type="InterPro" id="IPR004099">
    <property type="entry name" value="Pyr_nucl-diS_OxRdtase_dimer"/>
</dbReference>
<evidence type="ECO:0000256" key="13">
    <source>
        <dbReference type="PIRSR" id="PIRSR000350-4"/>
    </source>
</evidence>
<evidence type="ECO:0000313" key="18">
    <source>
        <dbReference type="Proteomes" id="UP000297713"/>
    </source>
</evidence>
<evidence type="ECO:0000256" key="9">
    <source>
        <dbReference type="ARBA" id="ARBA00023284"/>
    </source>
</evidence>
<feature type="binding site" evidence="12">
    <location>
        <begin position="181"/>
        <end position="188"/>
    </location>
    <ligand>
        <name>NAD(+)</name>
        <dbReference type="ChEBI" id="CHEBI:57540"/>
    </ligand>
</feature>
<evidence type="ECO:0000256" key="6">
    <source>
        <dbReference type="ARBA" id="ARBA00023002"/>
    </source>
</evidence>
<dbReference type="RefSeq" id="WP_134439805.1">
    <property type="nucleotide sequence ID" value="NZ_CP065957.1"/>
</dbReference>
<keyword evidence="5 12" id="KW-0274">FAD</keyword>
<feature type="binding site" evidence="12">
    <location>
        <begin position="318"/>
        <end position="321"/>
    </location>
    <ligand>
        <name>FAD</name>
        <dbReference type="ChEBI" id="CHEBI:57692"/>
    </ligand>
</feature>
<dbReference type="OrthoDB" id="9800167at2"/>
<organism evidence="17 18">
    <name type="scientific">Methylacidiphilum caldifontis</name>
    <dbReference type="NCBI Taxonomy" id="2795386"/>
    <lineage>
        <taxon>Bacteria</taxon>
        <taxon>Pseudomonadati</taxon>
        <taxon>Verrucomicrobiota</taxon>
        <taxon>Methylacidiphilae</taxon>
        <taxon>Methylacidiphilales</taxon>
        <taxon>Methylacidiphilaceae</taxon>
        <taxon>Methylacidiphilum (ex Ratnadevi et al. 2023)</taxon>
    </lineage>
</organism>
<keyword evidence="8" id="KW-1015">Disulfide bond</keyword>
<dbReference type="InterPro" id="IPR006258">
    <property type="entry name" value="Lipoamide_DH"/>
</dbReference>
<dbReference type="SUPFAM" id="SSF55424">
    <property type="entry name" value="FAD/NAD-linked reductases, dimerisation (C-terminal) domain"/>
    <property type="match status" value="1"/>
</dbReference>